<keyword evidence="2" id="KW-0679">Respiratory chain</keyword>
<reference evidence="4" key="1">
    <citation type="journal article" date="2020" name="J. Eukaryot. Microbiol.">
        <title>De novo Sequencing, Assembly and Annotation of the Transcriptome for the Free-Living Testate Amoeba Arcella intermedia.</title>
        <authorList>
            <person name="Ribeiro G.M."/>
            <person name="Porfirio-Sousa A.L."/>
            <person name="Maurer-Alcala X.X."/>
            <person name="Katz L.A."/>
            <person name="Lahr D.J.G."/>
        </authorList>
    </citation>
    <scope>NUCLEOTIDE SEQUENCE</scope>
</reference>
<feature type="compositionally biased region" description="Polar residues" evidence="3">
    <location>
        <begin position="112"/>
        <end position="128"/>
    </location>
</feature>
<dbReference type="PANTHER" id="PTHR12910">
    <property type="entry name" value="NADH-UBIQUINONE OXIDOREDUCTASE SUBUNIT B17.2"/>
    <property type="match status" value="1"/>
</dbReference>
<keyword evidence="2" id="KW-0496">Mitochondrion</keyword>
<name>A0A6B2LNQ9_9EUKA</name>
<keyword evidence="2" id="KW-0813">Transport</keyword>
<evidence type="ECO:0000256" key="1">
    <source>
        <dbReference type="ARBA" id="ARBA00007355"/>
    </source>
</evidence>
<dbReference type="GO" id="GO:0045271">
    <property type="term" value="C:respiratory chain complex I"/>
    <property type="evidence" value="ECO:0007669"/>
    <property type="project" value="InterPro"/>
</dbReference>
<evidence type="ECO:0000256" key="3">
    <source>
        <dbReference type="SAM" id="MobiDB-lite"/>
    </source>
</evidence>
<accession>A0A6B2LNQ9</accession>
<dbReference type="GO" id="GO:0005743">
    <property type="term" value="C:mitochondrial inner membrane"/>
    <property type="evidence" value="ECO:0007669"/>
    <property type="project" value="UniProtKB-SubCell"/>
</dbReference>
<dbReference type="PANTHER" id="PTHR12910:SF2">
    <property type="entry name" value="NADH DEHYDROGENASE [UBIQUINONE] 1 ALPHA SUBCOMPLEX SUBUNIT 12"/>
    <property type="match status" value="1"/>
</dbReference>
<proteinExistence type="inferred from homology"/>
<dbReference type="InterPro" id="IPR007763">
    <property type="entry name" value="NDUFA12"/>
</dbReference>
<sequence>MRWLKNRGQVKAGNLVGQDQFGNLYYEDTNPQGTVSTLSGRDRYVEFSKIYNFNASQIPPEWHSWLHHLGDLPATEITKKYEPRYHIPHQANPTGSNNAFAPHNYMKGKAFNPNQAVNQPAETSASVEHSQRWSPEEL</sequence>
<dbReference type="EMBL" id="GIBP01009586">
    <property type="protein sequence ID" value="NDV38555.1"/>
    <property type="molecule type" value="Transcribed_RNA"/>
</dbReference>
<evidence type="ECO:0000256" key="2">
    <source>
        <dbReference type="RuleBase" id="RU363103"/>
    </source>
</evidence>
<dbReference type="GO" id="GO:0006979">
    <property type="term" value="P:response to oxidative stress"/>
    <property type="evidence" value="ECO:0007669"/>
    <property type="project" value="TreeGrafter"/>
</dbReference>
<keyword evidence="2" id="KW-0472">Membrane</keyword>
<organism evidence="4">
    <name type="scientific">Arcella intermedia</name>
    <dbReference type="NCBI Taxonomy" id="1963864"/>
    <lineage>
        <taxon>Eukaryota</taxon>
        <taxon>Amoebozoa</taxon>
        <taxon>Tubulinea</taxon>
        <taxon>Elardia</taxon>
        <taxon>Arcellinida</taxon>
        <taxon>Sphaerothecina</taxon>
        <taxon>Arcellidae</taxon>
        <taxon>Arcella</taxon>
    </lineage>
</organism>
<keyword evidence="2" id="KW-0249">Electron transport</keyword>
<protein>
    <recommendedName>
        <fullName evidence="2">NADH dehydrogenase [ubiquinone] 1 alpha subcomplex subunit 12</fullName>
    </recommendedName>
</protein>
<comment type="subcellular location">
    <subcellularLocation>
        <location evidence="2">Mitochondrion inner membrane</location>
        <topology evidence="2">Peripheral membrane protein</topology>
        <orientation evidence="2">Matrix side</orientation>
    </subcellularLocation>
</comment>
<comment type="similarity">
    <text evidence="1 2">Belongs to the complex I NDUFA12 subunit family.</text>
</comment>
<dbReference type="AlphaFoldDB" id="A0A6B2LNQ9"/>
<feature type="compositionally biased region" description="Basic and acidic residues" evidence="3">
    <location>
        <begin position="129"/>
        <end position="138"/>
    </location>
</feature>
<evidence type="ECO:0000313" key="4">
    <source>
        <dbReference type="EMBL" id="NDV38555.1"/>
    </source>
</evidence>
<feature type="region of interest" description="Disordered" evidence="3">
    <location>
        <begin position="86"/>
        <end position="138"/>
    </location>
</feature>
<comment type="function">
    <text evidence="2">Accessory subunit of the mitochondrial membrane respiratory chain NADH dehydrogenase (Complex I), that is believed not to be involved in catalysis. Complex I functions in the transfer of electrons from NADH to the respiratory chain. The immediate electron acceptor for the enzyme is believed to be ubiquinone.</text>
</comment>
<keyword evidence="2" id="KW-0999">Mitochondrion inner membrane</keyword>
<dbReference type="Pfam" id="PF05071">
    <property type="entry name" value="NDUFA12"/>
    <property type="match status" value="1"/>
</dbReference>